<dbReference type="OrthoDB" id="10494981at2759"/>
<sequence length="96" mass="11081">MASFPKCVFFQNMHKKRLKTSITHANIASFASDTVLKTNAYEIGSGTTKIAFLKELRKEVKEATVLPSGGWYLSYERDRWNFIITQKDQEKIYCIP</sequence>
<protein>
    <submittedName>
        <fullName evidence="1">Uncharacterized protein</fullName>
    </submittedName>
</protein>
<dbReference type="EMBL" id="BMAW01064601">
    <property type="protein sequence ID" value="GFT45990.1"/>
    <property type="molecule type" value="Genomic_DNA"/>
</dbReference>
<name>A0A8X6P3A8_NEPPI</name>
<reference evidence="1" key="1">
    <citation type="submission" date="2020-08" db="EMBL/GenBank/DDBJ databases">
        <title>Multicomponent nature underlies the extraordinary mechanical properties of spider dragline silk.</title>
        <authorList>
            <person name="Kono N."/>
            <person name="Nakamura H."/>
            <person name="Mori M."/>
            <person name="Yoshida Y."/>
            <person name="Ohtoshi R."/>
            <person name="Malay A.D."/>
            <person name="Moran D.A.P."/>
            <person name="Tomita M."/>
            <person name="Numata K."/>
            <person name="Arakawa K."/>
        </authorList>
    </citation>
    <scope>NUCLEOTIDE SEQUENCE</scope>
</reference>
<organism evidence="1 2">
    <name type="scientific">Nephila pilipes</name>
    <name type="common">Giant wood spider</name>
    <name type="synonym">Nephila maculata</name>
    <dbReference type="NCBI Taxonomy" id="299642"/>
    <lineage>
        <taxon>Eukaryota</taxon>
        <taxon>Metazoa</taxon>
        <taxon>Ecdysozoa</taxon>
        <taxon>Arthropoda</taxon>
        <taxon>Chelicerata</taxon>
        <taxon>Arachnida</taxon>
        <taxon>Araneae</taxon>
        <taxon>Araneomorphae</taxon>
        <taxon>Entelegynae</taxon>
        <taxon>Araneoidea</taxon>
        <taxon>Nephilidae</taxon>
        <taxon>Nephila</taxon>
    </lineage>
</organism>
<dbReference type="AlphaFoldDB" id="A0A8X6P3A8"/>
<gene>
    <name evidence="1" type="ORF">NPIL_228791</name>
</gene>
<accession>A0A8X6P3A8</accession>
<dbReference type="Proteomes" id="UP000887013">
    <property type="component" value="Unassembled WGS sequence"/>
</dbReference>
<evidence type="ECO:0000313" key="2">
    <source>
        <dbReference type="Proteomes" id="UP000887013"/>
    </source>
</evidence>
<evidence type="ECO:0000313" key="1">
    <source>
        <dbReference type="EMBL" id="GFT45990.1"/>
    </source>
</evidence>
<proteinExistence type="predicted"/>
<comment type="caution">
    <text evidence="1">The sequence shown here is derived from an EMBL/GenBank/DDBJ whole genome shotgun (WGS) entry which is preliminary data.</text>
</comment>
<keyword evidence="2" id="KW-1185">Reference proteome</keyword>